<proteinExistence type="predicted"/>
<evidence type="ECO:0000256" key="1">
    <source>
        <dbReference type="SAM" id="MobiDB-lite"/>
    </source>
</evidence>
<keyword evidence="3" id="KW-1185">Reference proteome</keyword>
<protein>
    <submittedName>
        <fullName evidence="2">Uncharacterized protein</fullName>
    </submittedName>
</protein>
<sequence>MSPKTMKVKATGKKIHKRLNHVPSHCFENAWNPVRHPSPVENGRNPQTTVRITGREGPRSIASSHCERPFSPVGMAIPVHIGKRTPNSSNVRYNPLGYARQRPRNLNLDANDSNLARSVNMVHQVLGSSYQLDAQVQYLSESYVPYSAPPPNPSMYSCSQADHLESLNPHSGAQRHWSSDVGPIFPNYYAAPANSLASVQLPEARLAPTHNQTPPPASYPFNDPSLHLPNDYHSMSPHNPPYEPSGATSSPPLAVPDQDTLPVDPNWSYIF</sequence>
<evidence type="ECO:0000313" key="2">
    <source>
        <dbReference type="EMBL" id="KIM35160.1"/>
    </source>
</evidence>
<reference evidence="2 3" key="1">
    <citation type="submission" date="2014-04" db="EMBL/GenBank/DDBJ databases">
        <authorList>
            <consortium name="DOE Joint Genome Institute"/>
            <person name="Kuo A."/>
            <person name="Gay G."/>
            <person name="Dore J."/>
            <person name="Kohler A."/>
            <person name="Nagy L.G."/>
            <person name="Floudas D."/>
            <person name="Copeland A."/>
            <person name="Barry K.W."/>
            <person name="Cichocki N."/>
            <person name="Veneault-Fourrey C."/>
            <person name="LaButti K."/>
            <person name="Lindquist E.A."/>
            <person name="Lipzen A."/>
            <person name="Lundell T."/>
            <person name="Morin E."/>
            <person name="Murat C."/>
            <person name="Sun H."/>
            <person name="Tunlid A."/>
            <person name="Henrissat B."/>
            <person name="Grigoriev I.V."/>
            <person name="Hibbett D.S."/>
            <person name="Martin F."/>
            <person name="Nordberg H.P."/>
            <person name="Cantor M.N."/>
            <person name="Hua S.X."/>
        </authorList>
    </citation>
    <scope>NUCLEOTIDE SEQUENCE [LARGE SCALE GENOMIC DNA]</scope>
    <source>
        <strain evidence="3">h7</strain>
    </source>
</reference>
<dbReference type="EMBL" id="KN831828">
    <property type="protein sequence ID" value="KIM35160.1"/>
    <property type="molecule type" value="Genomic_DNA"/>
</dbReference>
<organism evidence="2 3">
    <name type="scientific">Hebeloma cylindrosporum</name>
    <dbReference type="NCBI Taxonomy" id="76867"/>
    <lineage>
        <taxon>Eukaryota</taxon>
        <taxon>Fungi</taxon>
        <taxon>Dikarya</taxon>
        <taxon>Basidiomycota</taxon>
        <taxon>Agaricomycotina</taxon>
        <taxon>Agaricomycetes</taxon>
        <taxon>Agaricomycetidae</taxon>
        <taxon>Agaricales</taxon>
        <taxon>Agaricineae</taxon>
        <taxon>Hymenogastraceae</taxon>
        <taxon>Hebeloma</taxon>
    </lineage>
</organism>
<dbReference type="AlphaFoldDB" id="A0A0C3BEG7"/>
<evidence type="ECO:0000313" key="3">
    <source>
        <dbReference type="Proteomes" id="UP000053424"/>
    </source>
</evidence>
<gene>
    <name evidence="2" type="ORF">M413DRAFT_368625</name>
</gene>
<accession>A0A0C3BEG7</accession>
<feature type="region of interest" description="Disordered" evidence="1">
    <location>
        <begin position="207"/>
        <end position="260"/>
    </location>
</feature>
<dbReference type="Proteomes" id="UP000053424">
    <property type="component" value="Unassembled WGS sequence"/>
</dbReference>
<reference evidence="3" key="2">
    <citation type="submission" date="2015-01" db="EMBL/GenBank/DDBJ databases">
        <title>Evolutionary Origins and Diversification of the Mycorrhizal Mutualists.</title>
        <authorList>
            <consortium name="DOE Joint Genome Institute"/>
            <consortium name="Mycorrhizal Genomics Consortium"/>
            <person name="Kohler A."/>
            <person name="Kuo A."/>
            <person name="Nagy L.G."/>
            <person name="Floudas D."/>
            <person name="Copeland A."/>
            <person name="Barry K.W."/>
            <person name="Cichocki N."/>
            <person name="Veneault-Fourrey C."/>
            <person name="LaButti K."/>
            <person name="Lindquist E.A."/>
            <person name="Lipzen A."/>
            <person name="Lundell T."/>
            <person name="Morin E."/>
            <person name="Murat C."/>
            <person name="Riley R."/>
            <person name="Ohm R."/>
            <person name="Sun H."/>
            <person name="Tunlid A."/>
            <person name="Henrissat B."/>
            <person name="Grigoriev I.V."/>
            <person name="Hibbett D.S."/>
            <person name="Martin F."/>
        </authorList>
    </citation>
    <scope>NUCLEOTIDE SEQUENCE [LARGE SCALE GENOMIC DNA]</scope>
    <source>
        <strain evidence="3">h7</strain>
    </source>
</reference>
<dbReference type="HOGENOM" id="CLU_1026955_0_0_1"/>
<name>A0A0C3BEG7_HEBCY</name>